<evidence type="ECO:0000313" key="2">
    <source>
        <dbReference type="Proteomes" id="UP000237105"/>
    </source>
</evidence>
<dbReference type="OrthoDB" id="9246368at2759"/>
<dbReference type="GO" id="GO:0005783">
    <property type="term" value="C:endoplasmic reticulum"/>
    <property type="evidence" value="ECO:0007669"/>
    <property type="project" value="TreeGrafter"/>
</dbReference>
<comment type="caution">
    <text evidence="1">The sequence shown here is derived from an EMBL/GenBank/DDBJ whole genome shotgun (WGS) entry which is preliminary data.</text>
</comment>
<name>A0A2P5B4K9_PARAD</name>
<dbReference type="InterPro" id="IPR002933">
    <property type="entry name" value="Peptidase_M20"/>
</dbReference>
<sequence>MEDRVPLCLITLPTLTCQVRSFGALTGSELSELSRELLDSARKPGFSVEWEHKSKKQGTMQACGHDAHVTMLLGAAKLLQSRSNQLKGTVKLVFPTC</sequence>
<dbReference type="AlphaFoldDB" id="A0A2P5B4K9"/>
<reference evidence="2" key="1">
    <citation type="submission" date="2016-06" db="EMBL/GenBank/DDBJ databases">
        <title>Parallel loss of symbiosis genes in relatives of nitrogen-fixing non-legume Parasponia.</title>
        <authorList>
            <person name="Van Velzen R."/>
            <person name="Holmer R."/>
            <person name="Bu F."/>
            <person name="Rutten L."/>
            <person name="Van Zeijl A."/>
            <person name="Liu W."/>
            <person name="Santuari L."/>
            <person name="Cao Q."/>
            <person name="Sharma T."/>
            <person name="Shen D."/>
            <person name="Roswanjaya Y."/>
            <person name="Wardhani T."/>
            <person name="Kalhor M.S."/>
            <person name="Jansen J."/>
            <person name="Van den Hoogen J."/>
            <person name="Gungor B."/>
            <person name="Hartog M."/>
            <person name="Hontelez J."/>
            <person name="Verver J."/>
            <person name="Yang W.-C."/>
            <person name="Schijlen E."/>
            <person name="Repin R."/>
            <person name="Schilthuizen M."/>
            <person name="Schranz E."/>
            <person name="Heidstra R."/>
            <person name="Miyata K."/>
            <person name="Fedorova E."/>
            <person name="Kohlen W."/>
            <person name="Bisseling T."/>
            <person name="Smit S."/>
            <person name="Geurts R."/>
        </authorList>
    </citation>
    <scope>NUCLEOTIDE SEQUENCE [LARGE SCALE GENOMIC DNA]</scope>
    <source>
        <strain evidence="2">cv. WU1-14</strain>
    </source>
</reference>
<dbReference type="PANTHER" id="PTHR11014:SF63">
    <property type="entry name" value="METALLOPEPTIDASE, PUTATIVE (AFU_ORTHOLOGUE AFUA_6G09600)-RELATED"/>
    <property type="match status" value="1"/>
</dbReference>
<dbReference type="Pfam" id="PF01546">
    <property type="entry name" value="Peptidase_M20"/>
    <property type="match status" value="1"/>
</dbReference>
<dbReference type="Proteomes" id="UP000237105">
    <property type="component" value="Unassembled WGS sequence"/>
</dbReference>
<accession>A0A2P5B4K9</accession>
<protein>
    <submittedName>
        <fullName evidence="1">Peptidase M</fullName>
    </submittedName>
</protein>
<dbReference type="STRING" id="3476.A0A2P5B4K9"/>
<dbReference type="InterPro" id="IPR017439">
    <property type="entry name" value="Amidohydrolase"/>
</dbReference>
<organism evidence="1 2">
    <name type="scientific">Parasponia andersonii</name>
    <name type="common">Sponia andersonii</name>
    <dbReference type="NCBI Taxonomy" id="3476"/>
    <lineage>
        <taxon>Eukaryota</taxon>
        <taxon>Viridiplantae</taxon>
        <taxon>Streptophyta</taxon>
        <taxon>Embryophyta</taxon>
        <taxon>Tracheophyta</taxon>
        <taxon>Spermatophyta</taxon>
        <taxon>Magnoliopsida</taxon>
        <taxon>eudicotyledons</taxon>
        <taxon>Gunneridae</taxon>
        <taxon>Pentapetalae</taxon>
        <taxon>rosids</taxon>
        <taxon>fabids</taxon>
        <taxon>Rosales</taxon>
        <taxon>Cannabaceae</taxon>
        <taxon>Parasponia</taxon>
    </lineage>
</organism>
<dbReference type="PANTHER" id="PTHR11014">
    <property type="entry name" value="PEPTIDASE M20 FAMILY MEMBER"/>
    <property type="match status" value="1"/>
</dbReference>
<proteinExistence type="predicted"/>
<dbReference type="GO" id="GO:0010179">
    <property type="term" value="F:IAA-Ala conjugate hydrolase activity"/>
    <property type="evidence" value="ECO:0007669"/>
    <property type="project" value="TreeGrafter"/>
</dbReference>
<keyword evidence="2" id="KW-1185">Reference proteome</keyword>
<dbReference type="Gene3D" id="3.40.630.10">
    <property type="entry name" value="Zn peptidases"/>
    <property type="match status" value="1"/>
</dbReference>
<evidence type="ECO:0000313" key="1">
    <source>
        <dbReference type="EMBL" id="PON43724.1"/>
    </source>
</evidence>
<dbReference type="SUPFAM" id="SSF53187">
    <property type="entry name" value="Zn-dependent exopeptidases"/>
    <property type="match status" value="1"/>
</dbReference>
<dbReference type="GO" id="GO:0009850">
    <property type="term" value="P:auxin metabolic process"/>
    <property type="evidence" value="ECO:0007669"/>
    <property type="project" value="TreeGrafter"/>
</dbReference>
<dbReference type="EMBL" id="JXTB01000365">
    <property type="protein sequence ID" value="PON43724.1"/>
    <property type="molecule type" value="Genomic_DNA"/>
</dbReference>
<gene>
    <name evidence="1" type="ORF">PanWU01x14_271770</name>
</gene>